<sequence length="182" mass="19834">MERAPSPLQAQPHDGVGQAQALIQARQLDRAQRLLADRMQHFKDFAALQPDHPFTQANPHMKELTAQTTWNATGLLSMTGVLWWALNLTVDLAFPHTVVFNATGGPDVSFAIFTSVVTGFFFVDPATLRGEYQFTMQSVAGGLGEVSLDLYTMNWSQVASFWGAVGGISLSKVSGTGTLTYR</sequence>
<reference evidence="1 2" key="1">
    <citation type="submission" date="2024-02" db="EMBL/GenBank/DDBJ databases">
        <title>Herpetosiphon gulosus NBRC 112829.</title>
        <authorList>
            <person name="Ichikawa N."/>
            <person name="Katano-Makiyama Y."/>
            <person name="Hidaka K."/>
        </authorList>
    </citation>
    <scope>NUCLEOTIDE SEQUENCE [LARGE SCALE GENOMIC DNA]</scope>
    <source>
        <strain evidence="1 2">NBRC 112829</strain>
    </source>
</reference>
<organism evidence="1 2">
    <name type="scientific">Herpetosiphon gulosus</name>
    <dbReference type="NCBI Taxonomy" id="1973496"/>
    <lineage>
        <taxon>Bacteria</taxon>
        <taxon>Bacillati</taxon>
        <taxon>Chloroflexota</taxon>
        <taxon>Chloroflexia</taxon>
        <taxon>Herpetosiphonales</taxon>
        <taxon>Herpetosiphonaceae</taxon>
        <taxon>Herpetosiphon</taxon>
    </lineage>
</organism>
<accession>A0ABP9X823</accession>
<proteinExistence type="predicted"/>
<evidence type="ECO:0000313" key="1">
    <source>
        <dbReference type="EMBL" id="GAA5531540.1"/>
    </source>
</evidence>
<protein>
    <submittedName>
        <fullName evidence="1">Uncharacterized protein</fullName>
    </submittedName>
</protein>
<keyword evidence="2" id="KW-1185">Reference proteome</keyword>
<dbReference type="RefSeq" id="WP_345725092.1">
    <property type="nucleotide sequence ID" value="NZ_BAABRU010000060.1"/>
</dbReference>
<evidence type="ECO:0000313" key="2">
    <source>
        <dbReference type="Proteomes" id="UP001428290"/>
    </source>
</evidence>
<comment type="caution">
    <text evidence="1">The sequence shown here is derived from an EMBL/GenBank/DDBJ whole genome shotgun (WGS) entry which is preliminary data.</text>
</comment>
<dbReference type="EMBL" id="BAABRU010000060">
    <property type="protein sequence ID" value="GAA5531540.1"/>
    <property type="molecule type" value="Genomic_DNA"/>
</dbReference>
<gene>
    <name evidence="1" type="ORF">Hgul01_05365</name>
</gene>
<name>A0ABP9X823_9CHLR</name>
<dbReference type="Proteomes" id="UP001428290">
    <property type="component" value="Unassembled WGS sequence"/>
</dbReference>